<dbReference type="InterPro" id="IPR003591">
    <property type="entry name" value="Leu-rich_rpt_typical-subtyp"/>
</dbReference>
<dbReference type="InterPro" id="IPR051502">
    <property type="entry name" value="RLP_Defense_Trigger"/>
</dbReference>
<dbReference type="SMART" id="SM00369">
    <property type="entry name" value="LRR_TYP"/>
    <property type="match status" value="6"/>
</dbReference>
<name>A0A8S0PRM2_OLEEU</name>
<evidence type="ECO:0000313" key="13">
    <source>
        <dbReference type="EMBL" id="CAA2956654.1"/>
    </source>
</evidence>
<dbReference type="Pfam" id="PF13855">
    <property type="entry name" value="LRR_8"/>
    <property type="match status" value="1"/>
</dbReference>
<protein>
    <submittedName>
        <fullName evidence="13">LRR receptor-like serine threonine- kinase GSO1</fullName>
    </submittedName>
</protein>
<keyword evidence="13" id="KW-0418">Kinase</keyword>
<keyword evidence="9 12" id="KW-0472">Membrane</keyword>
<keyword evidence="10 13" id="KW-0675">Receptor</keyword>
<keyword evidence="6" id="KW-0732">Signal</keyword>
<evidence type="ECO:0000256" key="9">
    <source>
        <dbReference type="ARBA" id="ARBA00023136"/>
    </source>
</evidence>
<comment type="caution">
    <text evidence="13">The sequence shown here is derived from an EMBL/GenBank/DDBJ whole genome shotgun (WGS) entry which is preliminary data.</text>
</comment>
<dbReference type="GO" id="GO:0016301">
    <property type="term" value="F:kinase activity"/>
    <property type="evidence" value="ECO:0007669"/>
    <property type="project" value="UniProtKB-KW"/>
</dbReference>
<dbReference type="PANTHER" id="PTHR48062">
    <property type="entry name" value="RECEPTOR-LIKE PROTEIN 14"/>
    <property type="match status" value="1"/>
</dbReference>
<accession>A0A8S0PRM2</accession>
<evidence type="ECO:0000256" key="3">
    <source>
        <dbReference type="ARBA" id="ARBA00022475"/>
    </source>
</evidence>
<gene>
    <name evidence="13" type="ORF">OLEA9_A013383</name>
</gene>
<keyword evidence="13" id="KW-0808">Transferase</keyword>
<evidence type="ECO:0000256" key="6">
    <source>
        <dbReference type="ARBA" id="ARBA00022729"/>
    </source>
</evidence>
<dbReference type="PRINTS" id="PR00019">
    <property type="entry name" value="LEURICHRPT"/>
</dbReference>
<evidence type="ECO:0000313" key="14">
    <source>
        <dbReference type="Proteomes" id="UP000594638"/>
    </source>
</evidence>
<dbReference type="InterPro" id="IPR032675">
    <property type="entry name" value="LRR_dom_sf"/>
</dbReference>
<dbReference type="OrthoDB" id="4691307at2759"/>
<dbReference type="Gramene" id="OE9A013383T1">
    <property type="protein sequence ID" value="OE9A013383C1"/>
    <property type="gene ID" value="OE9A013383"/>
</dbReference>
<keyword evidence="14" id="KW-1185">Reference proteome</keyword>
<evidence type="ECO:0000256" key="2">
    <source>
        <dbReference type="ARBA" id="ARBA00009592"/>
    </source>
</evidence>
<keyword evidence="11" id="KW-0325">Glycoprotein</keyword>
<dbReference type="FunFam" id="3.80.10.10:FF:000213">
    <property type="entry name" value="Tyrosine-sulfated glycopeptide receptor 1"/>
    <property type="match status" value="1"/>
</dbReference>
<evidence type="ECO:0000256" key="10">
    <source>
        <dbReference type="ARBA" id="ARBA00023170"/>
    </source>
</evidence>
<comment type="similarity">
    <text evidence="2">Belongs to the RLP family.</text>
</comment>
<reference evidence="13 14" key="1">
    <citation type="submission" date="2019-12" db="EMBL/GenBank/DDBJ databases">
        <authorList>
            <person name="Alioto T."/>
            <person name="Alioto T."/>
            <person name="Gomez Garrido J."/>
        </authorList>
    </citation>
    <scope>NUCLEOTIDE SEQUENCE [LARGE SCALE GENOMIC DNA]</scope>
</reference>
<comment type="subcellular location">
    <subcellularLocation>
        <location evidence="1">Cell membrane</location>
    </subcellularLocation>
</comment>
<evidence type="ECO:0000256" key="4">
    <source>
        <dbReference type="ARBA" id="ARBA00022614"/>
    </source>
</evidence>
<dbReference type="Proteomes" id="UP000594638">
    <property type="component" value="Unassembled WGS sequence"/>
</dbReference>
<evidence type="ECO:0000256" key="12">
    <source>
        <dbReference type="SAM" id="Phobius"/>
    </source>
</evidence>
<dbReference type="AlphaFoldDB" id="A0A8S0PRM2"/>
<dbReference type="PANTHER" id="PTHR48062:SF21">
    <property type="entry name" value="RECEPTOR-LIKE PROTEIN 12"/>
    <property type="match status" value="1"/>
</dbReference>
<sequence length="825" mass="92850">MLNFVAGFDRLSTLKNLEALDLGYTSFDRKILSSLSQLSSLKHLGLPGCFSMRENYNNSTKSMHSLQVLKLDSLYFANISNVVQSLRAFSYLKHLYFRYNYVNRSIGSYELRHLRRLEGLFLDNSTVDWNFPQSIGALSSLKILSLSRCGLNDSTLPDCVNLKTLKSCLSWNEYEGTLPSCVANMTSLRLVDLSHNTFSGNIASSPLSKLTSLEYLFLSKNNEIINDKELGNWVPNFQLEVFGPNFPTWLLENNTRLGGLYLRDNGFTGPLMLPTRTNPNMEIFDVSNNKFNGHVPTNITSIFPNLLVLNMSTNMFGGCVPSSFGDLKSTEYLDLSSNNLSGTIPQDFVMGCFSLFFLKLSDNKLQGQIFPESFNLQNLGCLYLDSNEFSSTIPKSLSTIPLSVLEVSNNHLSGRIPTSVGNMTTLTEISLSNNQLEGPISEGICNLDLHLLDLSENNLCGSVPSCFNPSRMDHFYLNNNQLEGELSYAFYNCSYLELLDLRWNKFIGGIPHWIGNLSRLSIILLRGNHFEGTIPHQFCEMDQLSMIDLSFNFLSVQIPPCLGNFTTKNSGRFEGLLAYYSGTLWSYMSKVELEKAYHVTFQETGYFILVDMPIIVTFMTKRNYYTYKGSILNYMSGIDLSSNILHGEIPDGLGNLSEIHSLNLSHNYLIGTIPETFSNLSQIESLDLSYNNLVGRIPSGLIKLNNLAVFNVAHNNLTGMIPEKFQFGTFDEGSYQGNPYLCGHPLLVDCTSTGSTPVLPSADDESEKRGFMDMEFFYISFIISYLYVVICIATVLPINPHRRKAWFHFIKLEEKLANLVVKEQH</sequence>
<evidence type="ECO:0000256" key="7">
    <source>
        <dbReference type="ARBA" id="ARBA00022737"/>
    </source>
</evidence>
<evidence type="ECO:0000256" key="1">
    <source>
        <dbReference type="ARBA" id="ARBA00004236"/>
    </source>
</evidence>
<feature type="transmembrane region" description="Helical" evidence="12">
    <location>
        <begin position="776"/>
        <end position="798"/>
    </location>
</feature>
<keyword evidence="7" id="KW-0677">Repeat</keyword>
<dbReference type="Gene3D" id="3.80.10.10">
    <property type="entry name" value="Ribonuclease Inhibitor"/>
    <property type="match status" value="3"/>
</dbReference>
<evidence type="ECO:0000256" key="5">
    <source>
        <dbReference type="ARBA" id="ARBA00022692"/>
    </source>
</evidence>
<keyword evidence="5 12" id="KW-0812">Transmembrane</keyword>
<organism evidence="13 14">
    <name type="scientific">Olea europaea subsp. europaea</name>
    <dbReference type="NCBI Taxonomy" id="158383"/>
    <lineage>
        <taxon>Eukaryota</taxon>
        <taxon>Viridiplantae</taxon>
        <taxon>Streptophyta</taxon>
        <taxon>Embryophyta</taxon>
        <taxon>Tracheophyta</taxon>
        <taxon>Spermatophyta</taxon>
        <taxon>Magnoliopsida</taxon>
        <taxon>eudicotyledons</taxon>
        <taxon>Gunneridae</taxon>
        <taxon>Pentapetalae</taxon>
        <taxon>asterids</taxon>
        <taxon>lamiids</taxon>
        <taxon>Lamiales</taxon>
        <taxon>Oleaceae</taxon>
        <taxon>Oleeae</taxon>
        <taxon>Olea</taxon>
    </lineage>
</organism>
<evidence type="ECO:0000256" key="8">
    <source>
        <dbReference type="ARBA" id="ARBA00022989"/>
    </source>
</evidence>
<dbReference type="GO" id="GO:0006952">
    <property type="term" value="P:defense response"/>
    <property type="evidence" value="ECO:0007669"/>
    <property type="project" value="UniProtKB-ARBA"/>
</dbReference>
<dbReference type="FunFam" id="3.80.10.10:FF:000041">
    <property type="entry name" value="LRR receptor-like serine/threonine-protein kinase ERECTA"/>
    <property type="match status" value="3"/>
</dbReference>
<dbReference type="EMBL" id="CACTIH010000193">
    <property type="protein sequence ID" value="CAA2956654.1"/>
    <property type="molecule type" value="Genomic_DNA"/>
</dbReference>
<keyword evidence="3" id="KW-1003">Cell membrane</keyword>
<dbReference type="InterPro" id="IPR001611">
    <property type="entry name" value="Leu-rich_rpt"/>
</dbReference>
<dbReference type="SUPFAM" id="SSF52058">
    <property type="entry name" value="L domain-like"/>
    <property type="match status" value="3"/>
</dbReference>
<dbReference type="SUPFAM" id="SSF52047">
    <property type="entry name" value="RNI-like"/>
    <property type="match status" value="1"/>
</dbReference>
<keyword evidence="8 12" id="KW-1133">Transmembrane helix</keyword>
<dbReference type="Pfam" id="PF00560">
    <property type="entry name" value="LRR_1"/>
    <property type="match status" value="4"/>
</dbReference>
<proteinExistence type="inferred from homology"/>
<evidence type="ECO:0000256" key="11">
    <source>
        <dbReference type="ARBA" id="ARBA00023180"/>
    </source>
</evidence>
<keyword evidence="4" id="KW-0433">Leucine-rich repeat</keyword>
<dbReference type="GO" id="GO:0005886">
    <property type="term" value="C:plasma membrane"/>
    <property type="evidence" value="ECO:0007669"/>
    <property type="project" value="UniProtKB-SubCell"/>
</dbReference>
<dbReference type="GO" id="GO:0051707">
    <property type="term" value="P:response to other organism"/>
    <property type="evidence" value="ECO:0007669"/>
    <property type="project" value="UniProtKB-ARBA"/>
</dbReference>